<feature type="region of interest" description="Disordered" evidence="1">
    <location>
        <begin position="475"/>
        <end position="514"/>
    </location>
</feature>
<dbReference type="OrthoDB" id="100535at2759"/>
<dbReference type="AlphaFoldDB" id="A0A9W6WQK1"/>
<evidence type="ECO:0000256" key="1">
    <source>
        <dbReference type="SAM" id="MobiDB-lite"/>
    </source>
</evidence>
<gene>
    <name evidence="2" type="ORF">Plil01_000340700</name>
</gene>
<reference evidence="2" key="1">
    <citation type="submission" date="2023-04" db="EMBL/GenBank/DDBJ databases">
        <title>Phytophthora lilii NBRC 32176.</title>
        <authorList>
            <person name="Ichikawa N."/>
            <person name="Sato H."/>
            <person name="Tonouchi N."/>
        </authorList>
    </citation>
    <scope>NUCLEOTIDE SEQUENCE</scope>
    <source>
        <strain evidence="2">NBRC 32176</strain>
    </source>
</reference>
<organism evidence="2 3">
    <name type="scientific">Phytophthora lilii</name>
    <dbReference type="NCBI Taxonomy" id="2077276"/>
    <lineage>
        <taxon>Eukaryota</taxon>
        <taxon>Sar</taxon>
        <taxon>Stramenopiles</taxon>
        <taxon>Oomycota</taxon>
        <taxon>Peronosporomycetes</taxon>
        <taxon>Peronosporales</taxon>
        <taxon>Peronosporaceae</taxon>
        <taxon>Phytophthora</taxon>
    </lineage>
</organism>
<proteinExistence type="predicted"/>
<evidence type="ECO:0000313" key="2">
    <source>
        <dbReference type="EMBL" id="GMF12859.1"/>
    </source>
</evidence>
<keyword evidence="3" id="KW-1185">Reference proteome</keyword>
<dbReference type="EMBL" id="BSXW01000133">
    <property type="protein sequence ID" value="GMF12859.1"/>
    <property type="molecule type" value="Genomic_DNA"/>
</dbReference>
<sequence length="514" mass="58274">MAETLPLLAQACEEVYATKVNRRASTPTNSEKEVDRAEQNVPNHDRIDLGQALKMQPVIVSLTSLHHFLPVEKEVDTFKWQASYSNSKLVQYHKKHLQRLIQLSISDKAKYDSVLSHMQMVSKSRVCMNGANDKTCQEENGKLYHESHTLVEALMFNPLAMVLPCPTPKSCREDFIHLNGLCLFFHGDAAVPKDFLKAKRLLCDDLGDCEDCKCMKSHSEEEVCWFFPEFRINKCPQGDLCKRMGGCSYYHSKYHIQRDQAINRVVGSVKPVVLVQRGFEELLRTTQVAPGNELLHDSDDMRDADTQNYRKPSSLETSSLNLLQDAGCSVSDRDVSPLPMQDHIPSLLEYEQGLSKCPVGCIPKGFLRDKKTLCEGYDACESVQCMKSHSFAEICWFNPQFRVDDCPQGDTCAHIDYCSRFHAKQHHTRRDAKINNRVGVSEEILFFERTLSLLNLQRTQAFRIDQLAQGSLRYDQETHREDNKEADAGTVIPKDLSGVDETANKGSGENCKVS</sequence>
<comment type="caution">
    <text evidence="2">The sequence shown here is derived from an EMBL/GenBank/DDBJ whole genome shotgun (WGS) entry which is preliminary data.</text>
</comment>
<feature type="region of interest" description="Disordered" evidence="1">
    <location>
        <begin position="293"/>
        <end position="312"/>
    </location>
</feature>
<protein>
    <submittedName>
        <fullName evidence="2">Unnamed protein product</fullName>
    </submittedName>
</protein>
<accession>A0A9W6WQK1</accession>
<name>A0A9W6WQK1_9STRA</name>
<dbReference type="Proteomes" id="UP001165083">
    <property type="component" value="Unassembled WGS sequence"/>
</dbReference>
<evidence type="ECO:0000313" key="3">
    <source>
        <dbReference type="Proteomes" id="UP001165083"/>
    </source>
</evidence>
<feature type="compositionally biased region" description="Basic and acidic residues" evidence="1">
    <location>
        <begin position="294"/>
        <end position="305"/>
    </location>
</feature>
<feature type="compositionally biased region" description="Basic and acidic residues" evidence="1">
    <location>
        <begin position="475"/>
        <end position="487"/>
    </location>
</feature>